<sequence length="132" mass="15422">MKADIKQLILFDGVCNFCNNTVNFIIKKDKKDQFRFASLQSKIAQDFISGLPSNTDSIVYVRNQKVLVKSTAALYIAMDLGYPFKILAIFRLIPTSWRDSCYDYIAKNRYRWFGKIDQCEIPTEQNRKKFIT</sequence>
<organism evidence="1 2">
    <name type="scientific">Sphingobacterium kitahiroshimense</name>
    <dbReference type="NCBI Taxonomy" id="470446"/>
    <lineage>
        <taxon>Bacteria</taxon>
        <taxon>Pseudomonadati</taxon>
        <taxon>Bacteroidota</taxon>
        <taxon>Sphingobacteriia</taxon>
        <taxon>Sphingobacteriales</taxon>
        <taxon>Sphingobacteriaceae</taxon>
        <taxon>Sphingobacterium</taxon>
    </lineage>
</organism>
<evidence type="ECO:0000313" key="1">
    <source>
        <dbReference type="EMBL" id="MEN5378455.1"/>
    </source>
</evidence>
<accession>A0ABV0BUM3</accession>
<dbReference type="EMBL" id="JBDJNQ010000006">
    <property type="protein sequence ID" value="MEN5378455.1"/>
    <property type="molecule type" value="Genomic_DNA"/>
</dbReference>
<dbReference type="Pfam" id="PF04134">
    <property type="entry name" value="DCC1-like"/>
    <property type="match status" value="1"/>
</dbReference>
<reference evidence="1 2" key="1">
    <citation type="submission" date="2024-04" db="EMBL/GenBank/DDBJ databases">
        <title>WGS of bacteria from Torrens River.</title>
        <authorList>
            <person name="Wyrsch E.R."/>
            <person name="Drigo B."/>
        </authorList>
    </citation>
    <scope>NUCLEOTIDE SEQUENCE [LARGE SCALE GENOMIC DNA]</scope>
    <source>
        <strain evidence="1 2">TWI391</strain>
    </source>
</reference>
<dbReference type="Proteomes" id="UP001409291">
    <property type="component" value="Unassembled WGS sequence"/>
</dbReference>
<comment type="caution">
    <text evidence="1">The sequence shown here is derived from an EMBL/GenBank/DDBJ whole genome shotgun (WGS) entry which is preliminary data.</text>
</comment>
<dbReference type="InterPro" id="IPR007263">
    <property type="entry name" value="DCC1-like"/>
</dbReference>
<gene>
    <name evidence="1" type="ORF">ABE541_14425</name>
</gene>
<protein>
    <submittedName>
        <fullName evidence="1">DCC1-like thiol-disulfide oxidoreductase family protein</fullName>
    </submittedName>
</protein>
<keyword evidence="2" id="KW-1185">Reference proteome</keyword>
<dbReference type="PANTHER" id="PTHR33639:SF2">
    <property type="entry name" value="DUF393 DOMAIN-CONTAINING PROTEIN"/>
    <property type="match status" value="1"/>
</dbReference>
<name>A0ABV0BUM3_9SPHI</name>
<evidence type="ECO:0000313" key="2">
    <source>
        <dbReference type="Proteomes" id="UP001409291"/>
    </source>
</evidence>
<proteinExistence type="predicted"/>
<dbReference type="InterPro" id="IPR052927">
    <property type="entry name" value="DCC_oxidoreductase"/>
</dbReference>
<dbReference type="PANTHER" id="PTHR33639">
    <property type="entry name" value="THIOL-DISULFIDE OXIDOREDUCTASE DCC"/>
    <property type="match status" value="1"/>
</dbReference>
<dbReference type="RefSeq" id="WP_183917167.1">
    <property type="nucleotide sequence ID" value="NZ_JBDJLH010000012.1"/>
</dbReference>